<dbReference type="OrthoDB" id="2250192at2759"/>
<accession>A0A3B0JQT4</accession>
<feature type="compositionally biased region" description="Polar residues" evidence="1">
    <location>
        <begin position="142"/>
        <end position="156"/>
    </location>
</feature>
<reference evidence="3" key="1">
    <citation type="submission" date="2018-01" db="EMBL/GenBank/DDBJ databases">
        <authorList>
            <person name="Alioto T."/>
            <person name="Alioto T."/>
        </authorList>
    </citation>
    <scope>NUCLEOTIDE SEQUENCE [LARGE SCALE GENOMIC DNA]</scope>
</reference>
<evidence type="ECO:0000313" key="3">
    <source>
        <dbReference type="Proteomes" id="UP000268350"/>
    </source>
</evidence>
<sequence>MHSSSQSTLKRTQQLVRQTNGGRGDILSSGSEVVHSSRGPPITTNIDDSSLRYRHETKRERTVEAVITDYPGTSPLGSVGLPHERTNFERTVTFQDAAGNGRRISESRALVPSGGNTAQAASSSSSSSYQQVTRNKRISTEVLGSSVESTKTSQRAPNGHRRVTTHIVRKVTTLSRAEENAQPAEDLLPPAKMIRSSELEYRRALPAPLAIESSSTQRRE</sequence>
<dbReference type="Proteomes" id="UP000268350">
    <property type="component" value="Unassembled WGS sequence"/>
</dbReference>
<feature type="non-terminal residue" evidence="2">
    <location>
        <position position="220"/>
    </location>
</feature>
<evidence type="ECO:0000313" key="2">
    <source>
        <dbReference type="EMBL" id="SPP75021.1"/>
    </source>
</evidence>
<dbReference type="EMBL" id="OUUW01000001">
    <property type="protein sequence ID" value="SPP75021.1"/>
    <property type="molecule type" value="Genomic_DNA"/>
</dbReference>
<gene>
    <name evidence="2" type="ORF">DGUA_6G002743</name>
</gene>
<proteinExistence type="predicted"/>
<keyword evidence="3" id="KW-1185">Reference proteome</keyword>
<dbReference type="STRING" id="7266.A0A3B0JQT4"/>
<protein>
    <submittedName>
        <fullName evidence="2">Uncharacterized protein</fullName>
    </submittedName>
</protein>
<feature type="compositionally biased region" description="Polar residues" evidence="1">
    <location>
        <begin position="1"/>
        <end position="20"/>
    </location>
</feature>
<dbReference type="AlphaFoldDB" id="A0A3B0JQT4"/>
<organism evidence="2 3">
    <name type="scientific">Drosophila guanche</name>
    <name type="common">Fruit fly</name>
    <dbReference type="NCBI Taxonomy" id="7266"/>
    <lineage>
        <taxon>Eukaryota</taxon>
        <taxon>Metazoa</taxon>
        <taxon>Ecdysozoa</taxon>
        <taxon>Arthropoda</taxon>
        <taxon>Hexapoda</taxon>
        <taxon>Insecta</taxon>
        <taxon>Pterygota</taxon>
        <taxon>Neoptera</taxon>
        <taxon>Endopterygota</taxon>
        <taxon>Diptera</taxon>
        <taxon>Brachycera</taxon>
        <taxon>Muscomorpha</taxon>
        <taxon>Ephydroidea</taxon>
        <taxon>Drosophilidae</taxon>
        <taxon>Drosophila</taxon>
        <taxon>Sophophora</taxon>
    </lineage>
</organism>
<evidence type="ECO:0000256" key="1">
    <source>
        <dbReference type="SAM" id="MobiDB-lite"/>
    </source>
</evidence>
<name>A0A3B0JQT4_DROGU</name>
<feature type="region of interest" description="Disordered" evidence="1">
    <location>
        <begin position="97"/>
        <end position="160"/>
    </location>
</feature>
<dbReference type="OMA" id="KATREHG"/>
<feature type="region of interest" description="Disordered" evidence="1">
    <location>
        <begin position="1"/>
        <end position="49"/>
    </location>
</feature>